<keyword evidence="6 8" id="KW-0326">Glycosidase</keyword>
<evidence type="ECO:0000256" key="3">
    <source>
        <dbReference type="ARBA" id="ARBA00012758"/>
    </source>
</evidence>
<evidence type="ECO:0000259" key="10">
    <source>
        <dbReference type="Pfam" id="PF00251"/>
    </source>
</evidence>
<dbReference type="EMBL" id="CP001708">
    <property type="protein sequence ID" value="ACV28822.1"/>
    <property type="molecule type" value="Genomic_DNA"/>
</dbReference>
<evidence type="ECO:0000256" key="5">
    <source>
        <dbReference type="ARBA" id="ARBA00022801"/>
    </source>
</evidence>
<dbReference type="CAZy" id="GH32">
    <property type="family name" value="Glycoside Hydrolase Family 32"/>
</dbReference>
<dbReference type="RefSeq" id="WP_015777725.1">
    <property type="nucleotide sequence ID" value="NC_013171.1"/>
</dbReference>
<dbReference type="InterPro" id="IPR051214">
    <property type="entry name" value="GH32_Enzymes"/>
</dbReference>
<dbReference type="CDD" id="cd18623">
    <property type="entry name" value="GH32_ScrB-like"/>
    <property type="match status" value="1"/>
</dbReference>
<dbReference type="AlphaFoldDB" id="C7RH61"/>
<organism evidence="12 13">
    <name type="scientific">Anaerococcus prevotii (strain ATCC 9321 / DSM 20548 / JCM 6508 / NCTC 11806 / PC1)</name>
    <name type="common">Peptostreptococcus prevotii</name>
    <name type="synonym">Peptococcus prevotii</name>
    <dbReference type="NCBI Taxonomy" id="525919"/>
    <lineage>
        <taxon>Bacteria</taxon>
        <taxon>Bacillati</taxon>
        <taxon>Bacillota</taxon>
        <taxon>Tissierellia</taxon>
        <taxon>Tissierellales</taxon>
        <taxon>Peptoniphilaceae</taxon>
        <taxon>Anaerococcus</taxon>
    </lineage>
</organism>
<gene>
    <name evidence="12" type="ordered locus">Apre_0794</name>
</gene>
<evidence type="ECO:0000256" key="7">
    <source>
        <dbReference type="ARBA" id="ARBA00033367"/>
    </source>
</evidence>
<accession>C7RH61</accession>
<evidence type="ECO:0000313" key="12">
    <source>
        <dbReference type="EMBL" id="ACV28822.1"/>
    </source>
</evidence>
<dbReference type="Gene3D" id="2.60.120.560">
    <property type="entry name" value="Exo-inulinase, domain 1"/>
    <property type="match status" value="1"/>
</dbReference>
<sequence length="464" mass="54646">MLDKKIFEENFARFCKMKDRAKEDPNMLRFHIYPEAGWLNDPNGLCEYKGIYHIYYQYSPLDENKSDTCWGHVSTVDFINYKREDIFIYPDAKFDKDGAYSGSAFIKDDRINFFYTGNVKHDGEYDFIKEGREHNTIKLASDAYTYSEKKLILDNDDYPKDMTKHVRDPKIYEKDGYNYMFIGARSLEDKGLVLVYKSKDLDNFTYHMRIETDYDFGYMRECPDFFTVDSKDFLILCPQGVESETYRYQNIYQAGYFPIEIDLSEKTYKLGNFKELDYGFDFYAPQTFEDSKSRRILIGWMGMPDANYTNPTIDYKWQHCLTVPRSLSVKSGKLCQNPISEMENLRKDNITLKRGENYEDFVFEALAKNIKDSFKINLRSDVSLSYDDGILRLNMGYSSFGRDTRQVKINVISDLRIYSDKSSLEIFINEGEYVLTSRVYSEKAGFYSKDLDFDLYTLDSIGFI</sequence>
<keyword evidence="5 8" id="KW-0378">Hydrolase</keyword>
<dbReference type="SUPFAM" id="SSF75005">
    <property type="entry name" value="Arabinanase/levansucrase/invertase"/>
    <property type="match status" value="1"/>
</dbReference>
<dbReference type="InterPro" id="IPR013189">
    <property type="entry name" value="Glyco_hydro_32_C"/>
</dbReference>
<dbReference type="InterPro" id="IPR013148">
    <property type="entry name" value="Glyco_hydro_32_N"/>
</dbReference>
<dbReference type="SUPFAM" id="SSF49899">
    <property type="entry name" value="Concanavalin A-like lectins/glucanases"/>
    <property type="match status" value="1"/>
</dbReference>
<dbReference type="PROSITE" id="PS00609">
    <property type="entry name" value="GLYCOSYL_HYDROL_F32"/>
    <property type="match status" value="1"/>
</dbReference>
<name>C7RH61_ANAPD</name>
<keyword evidence="9" id="KW-0963">Cytoplasm</keyword>
<dbReference type="GO" id="GO:0005737">
    <property type="term" value="C:cytoplasm"/>
    <property type="evidence" value="ECO:0007669"/>
    <property type="project" value="UniProtKB-SubCell"/>
</dbReference>
<evidence type="ECO:0000256" key="9">
    <source>
        <dbReference type="RuleBase" id="RU365015"/>
    </source>
</evidence>
<evidence type="ECO:0000256" key="8">
    <source>
        <dbReference type="RuleBase" id="RU362110"/>
    </source>
</evidence>
<dbReference type="GO" id="GO:0005985">
    <property type="term" value="P:sucrose metabolic process"/>
    <property type="evidence" value="ECO:0007669"/>
    <property type="project" value="UniProtKB-UniPathway"/>
</dbReference>
<dbReference type="GO" id="GO:0004564">
    <property type="term" value="F:beta-fructofuranosidase activity"/>
    <property type="evidence" value="ECO:0007669"/>
    <property type="project" value="UniProtKB-EC"/>
</dbReference>
<dbReference type="PANTHER" id="PTHR43101:SF1">
    <property type="entry name" value="BETA-FRUCTOSIDASE"/>
    <property type="match status" value="1"/>
</dbReference>
<evidence type="ECO:0000256" key="4">
    <source>
        <dbReference type="ARBA" id="ARBA00019623"/>
    </source>
</evidence>
<dbReference type="SMART" id="SM00640">
    <property type="entry name" value="Glyco_32"/>
    <property type="match status" value="1"/>
</dbReference>
<dbReference type="eggNOG" id="COG1621">
    <property type="taxonomic scope" value="Bacteria"/>
</dbReference>
<dbReference type="InterPro" id="IPR018053">
    <property type="entry name" value="Glyco_hydro_32_AS"/>
</dbReference>
<feature type="domain" description="Glycosyl hydrolase family 32 N-terminal" evidence="10">
    <location>
        <begin position="31"/>
        <end position="338"/>
    </location>
</feature>
<dbReference type="Pfam" id="PF08244">
    <property type="entry name" value="Glyco_hydro_32C"/>
    <property type="match status" value="1"/>
</dbReference>
<reference evidence="12 13" key="1">
    <citation type="journal article" date="2009" name="Stand. Genomic Sci.">
        <title>Complete genome sequence of Anaerococcus prevotii type strain (PC1).</title>
        <authorList>
            <person name="Labutti K."/>
            <person name="Pukall R."/>
            <person name="Steenblock K."/>
            <person name="Glavina Del Rio T."/>
            <person name="Tice H."/>
            <person name="Copeland A."/>
            <person name="Cheng J.F."/>
            <person name="Lucas S."/>
            <person name="Chen F."/>
            <person name="Nolan M."/>
            <person name="Bruce D."/>
            <person name="Goodwin L."/>
            <person name="Pitluck S."/>
            <person name="Ivanova N."/>
            <person name="Mavromatis K."/>
            <person name="Ovchinnikova G."/>
            <person name="Pati A."/>
            <person name="Chen A."/>
            <person name="Palaniappan K."/>
            <person name="Land M."/>
            <person name="Hauser L."/>
            <person name="Chang Y.J."/>
            <person name="Jeffries C.D."/>
            <person name="Chain P."/>
            <person name="Saunders E."/>
            <person name="Brettin T."/>
            <person name="Detter J.C."/>
            <person name="Han C."/>
            <person name="Goker M."/>
            <person name="Bristow J."/>
            <person name="Eisen J.A."/>
            <person name="Markowitz V."/>
            <person name="Hugenholtz P."/>
            <person name="Kyrpides N.C."/>
            <person name="Klenk H.P."/>
            <person name="Lapidus A."/>
        </authorList>
    </citation>
    <scope>NUCLEOTIDE SEQUENCE [LARGE SCALE GENOMIC DNA]</scope>
    <source>
        <strain evidence="13">ATCC 9321 / DSM 20548 / JCM 6508 / NCTC 11806 / PC1</strain>
    </source>
</reference>
<dbReference type="Proteomes" id="UP000002294">
    <property type="component" value="Chromosome"/>
</dbReference>
<dbReference type="STRING" id="525919.Apre_0794"/>
<dbReference type="HOGENOM" id="CLU_001528_7_1_9"/>
<dbReference type="UniPathway" id="UPA00238"/>
<dbReference type="InterPro" id="IPR023296">
    <property type="entry name" value="Glyco_hydro_beta-prop_sf"/>
</dbReference>
<dbReference type="InterPro" id="IPR001362">
    <property type="entry name" value="Glyco_hydro_32"/>
</dbReference>
<dbReference type="OrthoDB" id="9759709at2"/>
<dbReference type="Gene3D" id="2.115.10.20">
    <property type="entry name" value="Glycosyl hydrolase domain, family 43"/>
    <property type="match status" value="1"/>
</dbReference>
<dbReference type="InterPro" id="IPR006232">
    <property type="entry name" value="Suc6P_hydrolase"/>
</dbReference>
<dbReference type="Pfam" id="PF00251">
    <property type="entry name" value="Glyco_hydro_32N"/>
    <property type="match status" value="1"/>
</dbReference>
<comment type="similarity">
    <text evidence="2 8">Belongs to the glycosyl hydrolase 32 family.</text>
</comment>
<comment type="subcellular location">
    <subcellularLocation>
        <location evidence="9">Cytoplasm</location>
    </subcellularLocation>
</comment>
<evidence type="ECO:0000313" key="13">
    <source>
        <dbReference type="Proteomes" id="UP000002294"/>
    </source>
</evidence>
<keyword evidence="13" id="KW-1185">Reference proteome</keyword>
<dbReference type="PANTHER" id="PTHR43101">
    <property type="entry name" value="BETA-FRUCTOSIDASE"/>
    <property type="match status" value="1"/>
</dbReference>
<feature type="domain" description="Glycosyl hydrolase family 32 C-terminal" evidence="11">
    <location>
        <begin position="413"/>
        <end position="447"/>
    </location>
</feature>
<evidence type="ECO:0000256" key="1">
    <source>
        <dbReference type="ARBA" id="ARBA00004914"/>
    </source>
</evidence>
<comment type="catalytic activity">
    <reaction evidence="8">
        <text>Hydrolysis of terminal non-reducing beta-D-fructofuranoside residues in beta-D-fructofuranosides.</text>
        <dbReference type="EC" id="3.2.1.26"/>
    </reaction>
</comment>
<evidence type="ECO:0000259" key="11">
    <source>
        <dbReference type="Pfam" id="PF08244"/>
    </source>
</evidence>
<protein>
    <recommendedName>
        <fullName evidence="4 8">Sucrose-6-phosphate hydrolase</fullName>
        <ecNumber evidence="3 8">3.2.1.26</ecNumber>
    </recommendedName>
    <alternativeName>
        <fullName evidence="7 9">Invertase</fullName>
    </alternativeName>
</protein>
<dbReference type="EC" id="3.2.1.26" evidence="3 8"/>
<comment type="pathway">
    <text evidence="1 9">Glycan biosynthesis; sucrose metabolism.</text>
</comment>
<keyword evidence="9" id="KW-0119">Carbohydrate metabolism</keyword>
<proteinExistence type="inferred from homology"/>
<dbReference type="InterPro" id="IPR013320">
    <property type="entry name" value="ConA-like_dom_sf"/>
</dbReference>
<dbReference type="KEGG" id="apr:Apre_0794"/>
<evidence type="ECO:0000256" key="2">
    <source>
        <dbReference type="ARBA" id="ARBA00009902"/>
    </source>
</evidence>
<comment type="function">
    <text evidence="9">Enables the bacterium to metabolize sucrose as a sole carbon source.</text>
</comment>
<dbReference type="NCBIfam" id="TIGR01322">
    <property type="entry name" value="scrB_fam"/>
    <property type="match status" value="1"/>
</dbReference>
<evidence type="ECO:0000256" key="6">
    <source>
        <dbReference type="ARBA" id="ARBA00023295"/>
    </source>
</evidence>